<dbReference type="Proteomes" id="UP001165060">
    <property type="component" value="Unassembled WGS sequence"/>
</dbReference>
<name>A0ABQ6MBR1_9STRA</name>
<evidence type="ECO:0000313" key="2">
    <source>
        <dbReference type="Proteomes" id="UP001165060"/>
    </source>
</evidence>
<dbReference type="EMBL" id="BRYB01001328">
    <property type="protein sequence ID" value="GMI23322.1"/>
    <property type="molecule type" value="Genomic_DNA"/>
</dbReference>
<accession>A0ABQ6MBR1</accession>
<keyword evidence="2" id="KW-1185">Reference proteome</keyword>
<evidence type="ECO:0000313" key="1">
    <source>
        <dbReference type="EMBL" id="GMI23322.1"/>
    </source>
</evidence>
<organism evidence="1 2">
    <name type="scientific">Tetraparma gracilis</name>
    <dbReference type="NCBI Taxonomy" id="2962635"/>
    <lineage>
        <taxon>Eukaryota</taxon>
        <taxon>Sar</taxon>
        <taxon>Stramenopiles</taxon>
        <taxon>Ochrophyta</taxon>
        <taxon>Bolidophyceae</taxon>
        <taxon>Parmales</taxon>
        <taxon>Triparmaceae</taxon>
        <taxon>Tetraparma</taxon>
    </lineage>
</organism>
<comment type="caution">
    <text evidence="1">The sequence shown here is derived from an EMBL/GenBank/DDBJ whole genome shotgun (WGS) entry which is preliminary data.</text>
</comment>
<protein>
    <submittedName>
        <fullName evidence="1">Uncharacterized protein</fullName>
    </submittedName>
</protein>
<gene>
    <name evidence="1" type="ORF">TeGR_g3673</name>
</gene>
<proteinExistence type="predicted"/>
<sequence length="417" mass="45486">MLKPSLGLSSGSCQLGCPRHGFDSTQFLGFGINTGGSDSPQDCANQTGVGFFGDDLNCYLGFDDKERDVRARMRIMEEAVRVAHEQSSKDPSVLKIFVAPEFYWRGPNGAYDAKTIIEHPGQFNTVAEICGGLEEMVADEKYENWLFVFGTIIAATRSTSVADFEKVDVGDMHDYLFFNFAPIFQGGAGGKKLLAPKEYVSAIDFLRGQGQGVPQQSTAIPNAFDVTDTDLSGKKHYDFDLWEKLSSYLEQERGYELVRRNFFEIGNVRLTIEICLDHGVGEAAANFVKKGGGVIPGVEPSMVSLVSSAGMVIMDKNLILEDGGVVYHQDGLYNMTSAAKTRTFSPLVHPLAKESVADALLDAKGSLWDVAALEPLREAPLWGGRGGKVREMVGGVFVVKPEHEPRVAVFPIQPLPP</sequence>
<reference evidence="1 2" key="1">
    <citation type="journal article" date="2023" name="Commun. Biol.">
        <title>Genome analysis of Parmales, the sister group of diatoms, reveals the evolutionary specialization of diatoms from phago-mixotrophs to photoautotrophs.</title>
        <authorList>
            <person name="Ban H."/>
            <person name="Sato S."/>
            <person name="Yoshikawa S."/>
            <person name="Yamada K."/>
            <person name="Nakamura Y."/>
            <person name="Ichinomiya M."/>
            <person name="Sato N."/>
            <person name="Blanc-Mathieu R."/>
            <person name="Endo H."/>
            <person name="Kuwata A."/>
            <person name="Ogata H."/>
        </authorList>
    </citation>
    <scope>NUCLEOTIDE SEQUENCE [LARGE SCALE GENOMIC DNA]</scope>
</reference>